<organism evidence="2 3">
    <name type="scientific">Sphaerobolus stellatus (strain SS14)</name>
    <dbReference type="NCBI Taxonomy" id="990650"/>
    <lineage>
        <taxon>Eukaryota</taxon>
        <taxon>Fungi</taxon>
        <taxon>Dikarya</taxon>
        <taxon>Basidiomycota</taxon>
        <taxon>Agaricomycotina</taxon>
        <taxon>Agaricomycetes</taxon>
        <taxon>Phallomycetidae</taxon>
        <taxon>Geastrales</taxon>
        <taxon>Sphaerobolaceae</taxon>
        <taxon>Sphaerobolus</taxon>
    </lineage>
</organism>
<evidence type="ECO:0000256" key="1">
    <source>
        <dbReference type="SAM" id="MobiDB-lite"/>
    </source>
</evidence>
<feature type="compositionally biased region" description="Polar residues" evidence="1">
    <location>
        <begin position="83"/>
        <end position="97"/>
    </location>
</feature>
<dbReference type="HOGENOM" id="CLU_991027_0_0_1"/>
<feature type="region of interest" description="Disordered" evidence="1">
    <location>
        <begin position="83"/>
        <end position="119"/>
    </location>
</feature>
<dbReference type="EMBL" id="KN837129">
    <property type="protein sequence ID" value="KIJ42463.1"/>
    <property type="molecule type" value="Genomic_DNA"/>
</dbReference>
<dbReference type="AlphaFoldDB" id="A0A0C9UHF2"/>
<proteinExistence type="predicted"/>
<name>A0A0C9UHF2_SPHS4</name>
<accession>A0A0C9UHF2</accession>
<keyword evidence="3" id="KW-1185">Reference proteome</keyword>
<protein>
    <submittedName>
        <fullName evidence="2">Unplaced genomic scaffold SPHSTscaffold_54, whole genome shotgun sequence</fullName>
    </submittedName>
</protein>
<sequence>MGCGMETIKDADEVRKKRVGQAQYIPLKWEPDMGLCGILAWSRISEIEIADMNDHKQALTAILAAPNHIGHVGDHIGGALLSPSTKTPRLGDTQSDHSYGYPFDEEGGGSFDADQTPPSPSHYDDGMSWFYGFTSDNYNEGMIVVEIEEDCNPALLAGGSQGENGMELGPWPTNYDNVNIDERLAPLPPVGGMSMEQWLQHCFDLILKLSAAGQDTTTAVCIAQMYKITDDSPFKSRILDRIKTGSVVGIGKKAYLTWLSDVPNPHKPTLPVMGMQYSFLS</sequence>
<dbReference type="Proteomes" id="UP000054279">
    <property type="component" value="Unassembled WGS sequence"/>
</dbReference>
<evidence type="ECO:0000313" key="3">
    <source>
        <dbReference type="Proteomes" id="UP000054279"/>
    </source>
</evidence>
<reference evidence="2 3" key="1">
    <citation type="submission" date="2014-06" db="EMBL/GenBank/DDBJ databases">
        <title>Evolutionary Origins and Diversification of the Mycorrhizal Mutualists.</title>
        <authorList>
            <consortium name="DOE Joint Genome Institute"/>
            <consortium name="Mycorrhizal Genomics Consortium"/>
            <person name="Kohler A."/>
            <person name="Kuo A."/>
            <person name="Nagy L.G."/>
            <person name="Floudas D."/>
            <person name="Copeland A."/>
            <person name="Barry K.W."/>
            <person name="Cichocki N."/>
            <person name="Veneault-Fourrey C."/>
            <person name="LaButti K."/>
            <person name="Lindquist E.A."/>
            <person name="Lipzen A."/>
            <person name="Lundell T."/>
            <person name="Morin E."/>
            <person name="Murat C."/>
            <person name="Riley R."/>
            <person name="Ohm R."/>
            <person name="Sun H."/>
            <person name="Tunlid A."/>
            <person name="Henrissat B."/>
            <person name="Grigoriev I.V."/>
            <person name="Hibbett D.S."/>
            <person name="Martin F."/>
        </authorList>
    </citation>
    <scope>NUCLEOTIDE SEQUENCE [LARGE SCALE GENOMIC DNA]</scope>
    <source>
        <strain evidence="2 3">SS14</strain>
    </source>
</reference>
<evidence type="ECO:0000313" key="2">
    <source>
        <dbReference type="EMBL" id="KIJ42463.1"/>
    </source>
</evidence>
<gene>
    <name evidence="2" type="ORF">M422DRAFT_48148</name>
</gene>